<protein>
    <submittedName>
        <fullName evidence="1">Uncharacterized protein</fullName>
    </submittedName>
</protein>
<accession>A0A077FKC9</accession>
<dbReference type="RefSeq" id="WP_038614710.1">
    <property type="nucleotide sequence ID" value="NZ_CP009048.1"/>
</dbReference>
<sequence>MSWFWASLFKRRPMRSFARLDAQGLCLAFKQCAIRPDAGNWVEIDEIRLSWLNRPLPASARVCVRPRGNWVQRSLAA</sequence>
<dbReference type="EMBL" id="CP009048">
    <property type="protein sequence ID" value="AIL63701.1"/>
    <property type="molecule type" value="Genomic_DNA"/>
</dbReference>
<evidence type="ECO:0000313" key="2">
    <source>
        <dbReference type="Proteomes" id="UP000028931"/>
    </source>
</evidence>
<reference evidence="1 2" key="1">
    <citation type="submission" date="2014-07" db="EMBL/GenBank/DDBJ databases">
        <authorList>
            <person name="Lee K."/>
            <person name="Lim J.Y."/>
            <person name="Hwang I."/>
        </authorList>
    </citation>
    <scope>NUCLEOTIDE SEQUENCE [LARGE SCALE GENOMIC DNA]</scope>
    <source>
        <strain evidence="1 2">KL28</strain>
    </source>
</reference>
<dbReference type="OrthoDB" id="6910208at2"/>
<proteinExistence type="predicted"/>
<evidence type="ECO:0000313" key="1">
    <source>
        <dbReference type="EMBL" id="AIL63701.1"/>
    </source>
</evidence>
<dbReference type="KEGG" id="palk:PSAKL28_45610"/>
<dbReference type="HOGENOM" id="CLU_174031_0_0_6"/>
<dbReference type="AlphaFoldDB" id="A0A077FKC9"/>
<dbReference type="Proteomes" id="UP000028931">
    <property type="component" value="Chromosome"/>
</dbReference>
<organism evidence="1 2">
    <name type="scientific">Pseudomonas alkylphenolica</name>
    <dbReference type="NCBI Taxonomy" id="237609"/>
    <lineage>
        <taxon>Bacteria</taxon>
        <taxon>Pseudomonadati</taxon>
        <taxon>Pseudomonadota</taxon>
        <taxon>Gammaproteobacteria</taxon>
        <taxon>Pseudomonadales</taxon>
        <taxon>Pseudomonadaceae</taxon>
        <taxon>Pseudomonas</taxon>
    </lineage>
</organism>
<gene>
    <name evidence="1" type="ORF">PSAKL28_45610</name>
</gene>
<name>A0A077FKC9_9PSED</name>